<keyword evidence="2 8" id="KW-0689">Ribosomal protein</keyword>
<sequence length="197" mass="22749">MEFVPVLMFGIVIVPLPRKVFTRFVETGRVAKCAVGKYKGRLVAIVNIIDQNRVLIDGPISGVPRQQYPVNHLHLTKYRVKFPYTAKTKVVRKALEAFNVKEKFAETRWQERAKAKAKRCNLSDFDRFKLRLARTERNRIVGTEYKKLKKTVVNNGMLFGKPVKGTKPLPKRRNPIPKKDAKKKRVRKTKKPAPAKK</sequence>
<dbReference type="InterPro" id="IPR014722">
    <property type="entry name" value="Rib_uL2_dom2"/>
</dbReference>
<evidence type="ECO:0000256" key="6">
    <source>
        <dbReference type="SAM" id="MobiDB-lite"/>
    </source>
</evidence>
<dbReference type="PANTHER" id="PTHR11127:SF2">
    <property type="entry name" value="LARGE RIBOSOMAL SUBUNIT PROTEIN EL14"/>
    <property type="match status" value="1"/>
</dbReference>
<dbReference type="GO" id="GO:0022625">
    <property type="term" value="C:cytosolic large ribosomal subunit"/>
    <property type="evidence" value="ECO:0007669"/>
    <property type="project" value="TreeGrafter"/>
</dbReference>
<evidence type="ECO:0000259" key="7">
    <source>
        <dbReference type="Pfam" id="PF01929"/>
    </source>
</evidence>
<dbReference type="EMBL" id="GFDL01010780">
    <property type="protein sequence ID" value="JAV24265.1"/>
    <property type="molecule type" value="Transcribed_RNA"/>
</dbReference>
<feature type="compositionally biased region" description="Basic residues" evidence="6">
    <location>
        <begin position="169"/>
        <end position="197"/>
    </location>
</feature>
<dbReference type="InterPro" id="IPR039660">
    <property type="entry name" value="Ribosomal_eL14"/>
</dbReference>
<reference evidence="8" key="1">
    <citation type="submission" date="2017-01" db="EMBL/GenBank/DDBJ databases">
        <title>A deep insight into the sialotranscriptome of adult male and female Cluex tarsalis mosquitoes.</title>
        <authorList>
            <person name="Ribeiro J.M."/>
            <person name="Moreira F."/>
            <person name="Bernard K.A."/>
            <person name="Calvo E."/>
        </authorList>
    </citation>
    <scope>NUCLEOTIDE SEQUENCE</scope>
    <source>
        <strain evidence="8">Kern County</strain>
        <tissue evidence="8">Salivary glands</tissue>
    </source>
</reference>
<dbReference type="GO" id="GO:0042273">
    <property type="term" value="P:ribosomal large subunit biogenesis"/>
    <property type="evidence" value="ECO:0007669"/>
    <property type="project" value="TreeGrafter"/>
</dbReference>
<organism evidence="8">
    <name type="scientific">Culex tarsalis</name>
    <name type="common">Encephalitis mosquito</name>
    <dbReference type="NCBI Taxonomy" id="7177"/>
    <lineage>
        <taxon>Eukaryota</taxon>
        <taxon>Metazoa</taxon>
        <taxon>Ecdysozoa</taxon>
        <taxon>Arthropoda</taxon>
        <taxon>Hexapoda</taxon>
        <taxon>Insecta</taxon>
        <taxon>Pterygota</taxon>
        <taxon>Neoptera</taxon>
        <taxon>Endopterygota</taxon>
        <taxon>Diptera</taxon>
        <taxon>Nematocera</taxon>
        <taxon>Culicoidea</taxon>
        <taxon>Culicidae</taxon>
        <taxon>Culicinae</taxon>
        <taxon>Culicini</taxon>
        <taxon>Culex</taxon>
        <taxon>Culex</taxon>
    </lineage>
</organism>
<dbReference type="Gene3D" id="6.10.250.2270">
    <property type="match status" value="1"/>
</dbReference>
<dbReference type="GO" id="GO:0003735">
    <property type="term" value="F:structural constituent of ribosome"/>
    <property type="evidence" value="ECO:0007669"/>
    <property type="project" value="InterPro"/>
</dbReference>
<dbReference type="GO" id="GO:0006412">
    <property type="term" value="P:translation"/>
    <property type="evidence" value="ECO:0007669"/>
    <property type="project" value="InterPro"/>
</dbReference>
<protein>
    <recommendedName>
        <fullName evidence="4">Large ribosomal subunit protein eL14</fullName>
    </recommendedName>
    <alternativeName>
        <fullName evidence="5">60S ribosomal protein L14</fullName>
    </alternativeName>
</protein>
<dbReference type="CDD" id="cd23702">
    <property type="entry name" value="eL14"/>
    <property type="match status" value="1"/>
</dbReference>
<comment type="similarity">
    <text evidence="1">Belongs to the eukaryotic ribosomal protein eL14 family.</text>
</comment>
<evidence type="ECO:0000256" key="1">
    <source>
        <dbReference type="ARBA" id="ARBA00006592"/>
    </source>
</evidence>
<evidence type="ECO:0000256" key="2">
    <source>
        <dbReference type="ARBA" id="ARBA00022980"/>
    </source>
</evidence>
<evidence type="ECO:0000256" key="3">
    <source>
        <dbReference type="ARBA" id="ARBA00023274"/>
    </source>
</evidence>
<dbReference type="SUPFAM" id="SSF50104">
    <property type="entry name" value="Translation proteins SH3-like domain"/>
    <property type="match status" value="1"/>
</dbReference>
<dbReference type="Pfam" id="PF01929">
    <property type="entry name" value="Ribosomal_L14e"/>
    <property type="match status" value="1"/>
</dbReference>
<evidence type="ECO:0000256" key="5">
    <source>
        <dbReference type="ARBA" id="ARBA00035318"/>
    </source>
</evidence>
<evidence type="ECO:0000313" key="8">
    <source>
        <dbReference type="EMBL" id="JAV24265.1"/>
    </source>
</evidence>
<accession>A0A1Q3F9L5</accession>
<feature type="region of interest" description="Disordered" evidence="6">
    <location>
        <begin position="159"/>
        <end position="197"/>
    </location>
</feature>
<dbReference type="Gene3D" id="2.30.30.30">
    <property type="match status" value="1"/>
</dbReference>
<dbReference type="InterPro" id="IPR008991">
    <property type="entry name" value="Translation_prot_SH3-like_sf"/>
</dbReference>
<name>A0A1Q3F9L5_CULTA</name>
<keyword evidence="3" id="KW-0687">Ribonucleoprotein</keyword>
<dbReference type="AlphaFoldDB" id="A0A1Q3F9L5"/>
<feature type="domain" description="Large ribosomal subunit protein eL14" evidence="7">
    <location>
        <begin position="64"/>
        <end position="138"/>
    </location>
</feature>
<dbReference type="GO" id="GO:0003723">
    <property type="term" value="F:RNA binding"/>
    <property type="evidence" value="ECO:0007669"/>
    <property type="project" value="InterPro"/>
</dbReference>
<dbReference type="InterPro" id="IPR002784">
    <property type="entry name" value="Ribosomal_eL14_dom"/>
</dbReference>
<proteinExistence type="inferred from homology"/>
<dbReference type="PANTHER" id="PTHR11127">
    <property type="entry name" value="60S RIBOSOMAL PROTEIN L14"/>
    <property type="match status" value="1"/>
</dbReference>
<evidence type="ECO:0000256" key="4">
    <source>
        <dbReference type="ARBA" id="ARBA00035215"/>
    </source>
</evidence>